<organism evidence="3 4">
    <name type="scientific">Terriglobus aquaticus</name>
    <dbReference type="NCBI Taxonomy" id="940139"/>
    <lineage>
        <taxon>Bacteria</taxon>
        <taxon>Pseudomonadati</taxon>
        <taxon>Acidobacteriota</taxon>
        <taxon>Terriglobia</taxon>
        <taxon>Terriglobales</taxon>
        <taxon>Acidobacteriaceae</taxon>
        <taxon>Terriglobus</taxon>
    </lineage>
</organism>
<dbReference type="RefSeq" id="WP_344686811.1">
    <property type="nucleotide sequence ID" value="NZ_BAABBH010000001.1"/>
</dbReference>
<dbReference type="EMBL" id="JBJYXY010000001">
    <property type="protein sequence ID" value="MFN2976900.1"/>
    <property type="molecule type" value="Genomic_DNA"/>
</dbReference>
<dbReference type="CDD" id="cd00093">
    <property type="entry name" value="HTH_XRE"/>
    <property type="match status" value="1"/>
</dbReference>
<dbReference type="InterPro" id="IPR050807">
    <property type="entry name" value="TransReg_Diox_bact_type"/>
</dbReference>
<evidence type="ECO:0000313" key="4">
    <source>
        <dbReference type="Proteomes" id="UP001634747"/>
    </source>
</evidence>
<dbReference type="InterPro" id="IPR010982">
    <property type="entry name" value="Lambda_DNA-bd_dom_sf"/>
</dbReference>
<dbReference type="PANTHER" id="PTHR46797:SF1">
    <property type="entry name" value="METHYLPHOSPHONATE SYNTHASE"/>
    <property type="match status" value="1"/>
</dbReference>
<gene>
    <name evidence="3" type="ORF">ACK2TP_14105</name>
</gene>
<accession>A0ABW9KPR8</accession>
<name>A0ABW9KPR8_9BACT</name>
<evidence type="ECO:0000313" key="3">
    <source>
        <dbReference type="EMBL" id="MFN2976900.1"/>
    </source>
</evidence>
<dbReference type="SMART" id="SM00530">
    <property type="entry name" value="HTH_XRE"/>
    <property type="match status" value="1"/>
</dbReference>
<feature type="domain" description="HTH cro/C1-type" evidence="2">
    <location>
        <begin position="14"/>
        <end position="68"/>
    </location>
</feature>
<protein>
    <submittedName>
        <fullName evidence="3">Helix-turn-helix domain-containing protein</fullName>
    </submittedName>
</protein>
<dbReference type="InterPro" id="IPR001387">
    <property type="entry name" value="Cro/C1-type_HTH"/>
</dbReference>
<dbReference type="PROSITE" id="PS50943">
    <property type="entry name" value="HTH_CROC1"/>
    <property type="match status" value="1"/>
</dbReference>
<keyword evidence="4" id="KW-1185">Reference proteome</keyword>
<comment type="caution">
    <text evidence="3">The sequence shown here is derived from an EMBL/GenBank/DDBJ whole genome shotgun (WGS) entry which is preliminary data.</text>
</comment>
<dbReference type="Proteomes" id="UP001634747">
    <property type="component" value="Unassembled WGS sequence"/>
</dbReference>
<dbReference type="SUPFAM" id="SSF47413">
    <property type="entry name" value="lambda repressor-like DNA-binding domains"/>
    <property type="match status" value="1"/>
</dbReference>
<dbReference type="Gene3D" id="1.10.260.40">
    <property type="entry name" value="lambda repressor-like DNA-binding domains"/>
    <property type="match status" value="1"/>
</dbReference>
<reference evidence="3 4" key="1">
    <citation type="submission" date="2024-12" db="EMBL/GenBank/DDBJ databases">
        <authorList>
            <person name="Lee Y."/>
        </authorList>
    </citation>
    <scope>NUCLEOTIDE SEQUENCE [LARGE SCALE GENOMIC DNA]</scope>
    <source>
        <strain evidence="3 4">03SUJ4</strain>
    </source>
</reference>
<sequence>MELKSQELELAVRLKQARLKAGLTQNQLARRMGRPQSFISKTETAERSPAFLEVVVLADLLGISIGDLIPRTLRKED</sequence>
<evidence type="ECO:0000259" key="2">
    <source>
        <dbReference type="PROSITE" id="PS50943"/>
    </source>
</evidence>
<dbReference type="PANTHER" id="PTHR46797">
    <property type="entry name" value="HTH-TYPE TRANSCRIPTIONAL REGULATOR"/>
    <property type="match status" value="1"/>
</dbReference>
<proteinExistence type="predicted"/>
<keyword evidence="1" id="KW-0238">DNA-binding</keyword>
<evidence type="ECO:0000256" key="1">
    <source>
        <dbReference type="ARBA" id="ARBA00023125"/>
    </source>
</evidence>
<dbReference type="Pfam" id="PF13560">
    <property type="entry name" value="HTH_31"/>
    <property type="match status" value="1"/>
</dbReference>